<keyword evidence="2" id="KW-1185">Reference proteome</keyword>
<protein>
    <submittedName>
        <fullName evidence="1">N-formylglutamate amidohydrolase</fullName>
    </submittedName>
</protein>
<comment type="caution">
    <text evidence="1">The sequence shown here is derived from an EMBL/GenBank/DDBJ whole genome shotgun (WGS) entry which is preliminary data.</text>
</comment>
<dbReference type="RefSeq" id="WP_219040308.1">
    <property type="nucleotide sequence ID" value="NZ_JAHWDF010000009.1"/>
</dbReference>
<dbReference type="InterPro" id="IPR007709">
    <property type="entry name" value="N-FG_amidohydro"/>
</dbReference>
<dbReference type="EMBL" id="JAHWDF010000009">
    <property type="protein sequence ID" value="MBW2962019.1"/>
    <property type="molecule type" value="Genomic_DNA"/>
</dbReference>
<reference evidence="1 2" key="1">
    <citation type="submission" date="2021-07" db="EMBL/GenBank/DDBJ databases">
        <title>Mesonia aestuariivivens sp. nov., isolated from a tidal flat.</title>
        <authorList>
            <person name="Kim Y.-O."/>
            <person name="Yoon J.-H."/>
        </authorList>
    </citation>
    <scope>NUCLEOTIDE SEQUENCE [LARGE SCALE GENOMIC DNA]</scope>
    <source>
        <strain evidence="1 2">JHPTF-M18</strain>
    </source>
</reference>
<dbReference type="Pfam" id="PF05013">
    <property type="entry name" value="FGase"/>
    <property type="match status" value="1"/>
</dbReference>
<gene>
    <name evidence="1" type="ORF">KW502_09430</name>
</gene>
<proteinExistence type="predicted"/>
<evidence type="ECO:0000313" key="1">
    <source>
        <dbReference type="EMBL" id="MBW2962019.1"/>
    </source>
</evidence>
<dbReference type="Proteomes" id="UP000719267">
    <property type="component" value="Unassembled WGS sequence"/>
</dbReference>
<sequence>MKLIITCEHGGNKIPPKYESYFKDQQENLASHKGYDWGTSDLFDEVKHLADFSKKSEVSRLLVELNRSLHHQHLFSEVSKEFSVTIKKEILGDYYFPYRNLIVEKIAESMKLGEKIVHLSLHSFTPILNGKVRNTDLGILYDSSKLQEKEFSKKLKAILQKHLPYFKIRYNYPYLGKADGFTTYLRNKFPKNYIGVEIEVNQKYAVGNKFSADIKQAIVHVVQQLRENDHLIER</sequence>
<name>A0ABS6W2H8_9FLAO</name>
<organism evidence="1 2">
    <name type="scientific">Mesonia aestuariivivens</name>
    <dbReference type="NCBI Taxonomy" id="2796128"/>
    <lineage>
        <taxon>Bacteria</taxon>
        <taxon>Pseudomonadati</taxon>
        <taxon>Bacteroidota</taxon>
        <taxon>Flavobacteriia</taxon>
        <taxon>Flavobacteriales</taxon>
        <taxon>Flavobacteriaceae</taxon>
        <taxon>Mesonia</taxon>
    </lineage>
</organism>
<evidence type="ECO:0000313" key="2">
    <source>
        <dbReference type="Proteomes" id="UP000719267"/>
    </source>
</evidence>
<accession>A0ABS6W2H8</accession>